<keyword evidence="4" id="KW-0812">Transmembrane</keyword>
<protein>
    <recommendedName>
        <fullName evidence="3 9">Cytochrome c oxidase assembly protein COX20, mitochondrial</fullName>
    </recommendedName>
</protein>
<keyword evidence="6" id="KW-1133">Transmembrane helix</keyword>
<name>A0A169YIP3_CORDF</name>
<feature type="region of interest" description="Disordered" evidence="11">
    <location>
        <begin position="1"/>
        <end position="48"/>
    </location>
</feature>
<evidence type="ECO:0000256" key="11">
    <source>
        <dbReference type="SAM" id="MobiDB-lite"/>
    </source>
</evidence>
<evidence type="ECO:0000256" key="3">
    <source>
        <dbReference type="ARBA" id="ARBA00017689"/>
    </source>
</evidence>
<evidence type="ECO:0000256" key="8">
    <source>
        <dbReference type="ARBA" id="ARBA00023136"/>
    </source>
</evidence>
<accession>A0A169YIP3</accession>
<feature type="compositionally biased region" description="Polar residues" evidence="11">
    <location>
        <begin position="8"/>
        <end position="20"/>
    </location>
</feature>
<dbReference type="PANTHER" id="PTHR31586">
    <property type="entry name" value="CYTOCHROME C OXIDASE PROTEIN 20"/>
    <property type="match status" value="1"/>
</dbReference>
<keyword evidence="8 9" id="KW-0472">Membrane</keyword>
<dbReference type="OrthoDB" id="14603at2759"/>
<keyword evidence="13" id="KW-1185">Reference proteome</keyword>
<comment type="similarity">
    <text evidence="2 9">Belongs to the COX20 family.</text>
</comment>
<evidence type="ECO:0000313" key="13">
    <source>
        <dbReference type="Proteomes" id="UP000076881"/>
    </source>
</evidence>
<keyword evidence="5 9" id="KW-0999">Mitochondrion inner membrane</keyword>
<gene>
    <name evidence="12" type="ORF">LEL_01754</name>
</gene>
<evidence type="ECO:0000256" key="6">
    <source>
        <dbReference type="ARBA" id="ARBA00022989"/>
    </source>
</evidence>
<proteinExistence type="inferred from homology"/>
<dbReference type="Pfam" id="PF12597">
    <property type="entry name" value="Cox20"/>
    <property type="match status" value="2"/>
</dbReference>
<evidence type="ECO:0000256" key="10">
    <source>
        <dbReference type="SAM" id="Coils"/>
    </source>
</evidence>
<dbReference type="PIRSF" id="PIRSF007871">
    <property type="entry name" value="Cox20"/>
    <property type="match status" value="1"/>
</dbReference>
<comment type="function">
    <text evidence="9">Involved in the assembly of the cytochrome c oxidase complex.</text>
</comment>
<evidence type="ECO:0000256" key="1">
    <source>
        <dbReference type="ARBA" id="ARBA00004273"/>
    </source>
</evidence>
<dbReference type="InterPro" id="IPR022533">
    <property type="entry name" value="Cox20"/>
</dbReference>
<dbReference type="Proteomes" id="UP000076881">
    <property type="component" value="Unassembled WGS sequence"/>
</dbReference>
<evidence type="ECO:0000313" key="12">
    <source>
        <dbReference type="EMBL" id="OAA82209.1"/>
    </source>
</evidence>
<reference evidence="12 13" key="1">
    <citation type="journal article" date="2016" name="Genome Biol. Evol.">
        <title>Divergent and convergent evolution of fungal pathogenicity.</title>
        <authorList>
            <person name="Shang Y."/>
            <person name="Xiao G."/>
            <person name="Zheng P."/>
            <person name="Cen K."/>
            <person name="Zhan S."/>
            <person name="Wang C."/>
        </authorList>
    </citation>
    <scope>NUCLEOTIDE SEQUENCE [LARGE SCALE GENOMIC DNA]</scope>
    <source>
        <strain evidence="12 13">RCEF 1005</strain>
    </source>
</reference>
<evidence type="ECO:0000256" key="9">
    <source>
        <dbReference type="PIRNR" id="PIRNR007871"/>
    </source>
</evidence>
<dbReference type="GO" id="GO:0033617">
    <property type="term" value="P:mitochondrial respiratory chain complex IV assembly"/>
    <property type="evidence" value="ECO:0007669"/>
    <property type="project" value="InterPro"/>
</dbReference>
<evidence type="ECO:0000256" key="4">
    <source>
        <dbReference type="ARBA" id="ARBA00022692"/>
    </source>
</evidence>
<organism evidence="12 13">
    <name type="scientific">Akanthomyces lecanii RCEF 1005</name>
    <dbReference type="NCBI Taxonomy" id="1081108"/>
    <lineage>
        <taxon>Eukaryota</taxon>
        <taxon>Fungi</taxon>
        <taxon>Dikarya</taxon>
        <taxon>Ascomycota</taxon>
        <taxon>Pezizomycotina</taxon>
        <taxon>Sordariomycetes</taxon>
        <taxon>Hypocreomycetidae</taxon>
        <taxon>Hypocreales</taxon>
        <taxon>Cordycipitaceae</taxon>
        <taxon>Akanthomyces</taxon>
        <taxon>Cordyceps confragosa</taxon>
    </lineage>
</organism>
<dbReference type="PANTHER" id="PTHR31586:SF1">
    <property type="entry name" value="CYTOCHROME C OXIDASE ASSEMBLY PROTEIN COX20, MITOCHONDRIAL"/>
    <property type="match status" value="1"/>
</dbReference>
<dbReference type="AlphaFoldDB" id="A0A169YIP3"/>
<dbReference type="GO" id="GO:0005743">
    <property type="term" value="C:mitochondrial inner membrane"/>
    <property type="evidence" value="ECO:0007669"/>
    <property type="project" value="UniProtKB-SubCell"/>
</dbReference>
<sequence length="198" mass="21561">MAGDDQPTAPQGLTLPNSVSGKPVQAAWSTPLSPADNPDDKSSSKQRPTITNAVASIKTEDFANVANAPCARNGFMTGIVTGAAAGGLKLVVRGKGELTKAARSRKLWEMGANKGDGPPANWVGAANWAVGMFVVGATASYEYCQYNRRVEKRNMKRAVEVHAENQRMQAKRIAEQRELARKLEEERKAAGRKWYKFW</sequence>
<feature type="coiled-coil region" evidence="10">
    <location>
        <begin position="165"/>
        <end position="193"/>
    </location>
</feature>
<dbReference type="EMBL" id="AZHF01000001">
    <property type="protein sequence ID" value="OAA82209.1"/>
    <property type="molecule type" value="Genomic_DNA"/>
</dbReference>
<evidence type="ECO:0000256" key="7">
    <source>
        <dbReference type="ARBA" id="ARBA00023128"/>
    </source>
</evidence>
<comment type="subcellular location">
    <subcellularLocation>
        <location evidence="1 9">Mitochondrion inner membrane</location>
    </subcellularLocation>
</comment>
<evidence type="ECO:0000256" key="5">
    <source>
        <dbReference type="ARBA" id="ARBA00022792"/>
    </source>
</evidence>
<evidence type="ECO:0000256" key="2">
    <source>
        <dbReference type="ARBA" id="ARBA00009575"/>
    </source>
</evidence>
<keyword evidence="7 9" id="KW-0496">Mitochondrion</keyword>
<keyword evidence="10" id="KW-0175">Coiled coil</keyword>
<comment type="caution">
    <text evidence="12">The sequence shown here is derived from an EMBL/GenBank/DDBJ whole genome shotgun (WGS) entry which is preliminary data.</text>
</comment>